<dbReference type="Proteomes" id="UP001232992">
    <property type="component" value="Unassembled WGS sequence"/>
</dbReference>
<dbReference type="InterPro" id="IPR000683">
    <property type="entry name" value="Gfo/Idh/MocA-like_OxRdtase_N"/>
</dbReference>
<dbReference type="Gene3D" id="3.40.50.720">
    <property type="entry name" value="NAD(P)-binding Rossmann-like Domain"/>
    <property type="match status" value="1"/>
</dbReference>
<comment type="caution">
    <text evidence="2">The sequence shown here is derived from an EMBL/GenBank/DDBJ whole genome shotgun (WGS) entry which is preliminary data.</text>
</comment>
<evidence type="ECO:0000259" key="1">
    <source>
        <dbReference type="Pfam" id="PF01408"/>
    </source>
</evidence>
<evidence type="ECO:0000313" key="2">
    <source>
        <dbReference type="EMBL" id="MDJ1183016.1"/>
    </source>
</evidence>
<dbReference type="SUPFAM" id="SSF51735">
    <property type="entry name" value="NAD(P)-binding Rossmann-fold domains"/>
    <property type="match status" value="1"/>
</dbReference>
<dbReference type="EMBL" id="JAQOSQ010000005">
    <property type="protein sequence ID" value="MDJ1183016.1"/>
    <property type="molecule type" value="Genomic_DNA"/>
</dbReference>
<keyword evidence="3" id="KW-1185">Reference proteome</keyword>
<dbReference type="PANTHER" id="PTHR43377:SF1">
    <property type="entry name" value="BILIVERDIN REDUCTASE A"/>
    <property type="match status" value="1"/>
</dbReference>
<proteinExistence type="predicted"/>
<feature type="domain" description="Gfo/Idh/MocA-like oxidoreductase N-terminal" evidence="1">
    <location>
        <begin position="7"/>
        <end position="124"/>
    </location>
</feature>
<dbReference type="InterPro" id="IPR036291">
    <property type="entry name" value="NAD(P)-bd_dom_sf"/>
</dbReference>
<dbReference type="PANTHER" id="PTHR43377">
    <property type="entry name" value="BILIVERDIN REDUCTASE A"/>
    <property type="match status" value="1"/>
</dbReference>
<name>A0ABT7BV07_9CYAN</name>
<evidence type="ECO:0000313" key="3">
    <source>
        <dbReference type="Proteomes" id="UP001232992"/>
    </source>
</evidence>
<gene>
    <name evidence="2" type="ORF">PMH09_07395</name>
</gene>
<protein>
    <submittedName>
        <fullName evidence="2">Gfo/Idh/MocA family oxidoreductase</fullName>
    </submittedName>
</protein>
<accession>A0ABT7BV07</accession>
<organism evidence="2 3">
    <name type="scientific">Roseofilum casamattae BLCC-M143</name>
    <dbReference type="NCBI Taxonomy" id="3022442"/>
    <lineage>
        <taxon>Bacteria</taxon>
        <taxon>Bacillati</taxon>
        <taxon>Cyanobacteriota</taxon>
        <taxon>Cyanophyceae</taxon>
        <taxon>Desertifilales</taxon>
        <taxon>Desertifilaceae</taxon>
        <taxon>Roseofilum</taxon>
        <taxon>Roseofilum casamattae</taxon>
    </lineage>
</organism>
<sequence>MNPDSLFRLAIVGLGRVTHYYWPALETIPGLTVVGVCDRDRRKVDGWNNYQSDCPAFVEIQELCKQVNPDAFVVATPSASHYTVMQELLPYGKPILLEKPATSSANDWEQLLAQIHRQKTNVIIAFHSAFSREVLWFREHQETWQDSLGNITGFSCGFYDPYASNGQLQPGAKSLVSSWIDSGVNALSTIAKFVRSLELIESHFTYNSDNIIWHSHSSFSFGINGNDFGGRGHIETHWGLGLNRKITHLYFAQTGHEIQLDHDRQCVRLIAPERQSKILADFAGEKSRLVAHYEGVFADFYRHLQRGTNNLDYAREIHQLLFAAYEKPYCLNPLTEKSEGLH</sequence>
<dbReference type="InterPro" id="IPR051450">
    <property type="entry name" value="Gfo/Idh/MocA_Oxidoreductases"/>
</dbReference>
<reference evidence="2 3" key="1">
    <citation type="submission" date="2023-01" db="EMBL/GenBank/DDBJ databases">
        <title>Novel diversity within Roseofilum (Cyanobacteria; Desertifilaceae) from marine benthic mats with descriptions of four novel species.</title>
        <authorList>
            <person name="Wang Y."/>
            <person name="Berthold D.E."/>
            <person name="Hu J."/>
            <person name="Lefler F.W."/>
            <person name="Laughinghouse H.D. IV."/>
        </authorList>
    </citation>
    <scope>NUCLEOTIDE SEQUENCE [LARGE SCALE GENOMIC DNA]</scope>
    <source>
        <strain evidence="2 3">BLCC-M143</strain>
    </source>
</reference>
<dbReference type="Pfam" id="PF01408">
    <property type="entry name" value="GFO_IDH_MocA"/>
    <property type="match status" value="1"/>
</dbReference>
<dbReference type="RefSeq" id="WP_283757670.1">
    <property type="nucleotide sequence ID" value="NZ_JAQOSQ010000005.1"/>
</dbReference>